<dbReference type="OrthoDB" id="2212237at2759"/>
<feature type="domain" description="MYND-type" evidence="5">
    <location>
        <begin position="11"/>
        <end position="55"/>
    </location>
</feature>
<dbReference type="PROSITE" id="PS50865">
    <property type="entry name" value="ZF_MYND_2"/>
    <property type="match status" value="1"/>
</dbReference>
<evidence type="ECO:0000256" key="4">
    <source>
        <dbReference type="PROSITE-ProRule" id="PRU00134"/>
    </source>
</evidence>
<evidence type="ECO:0000259" key="5">
    <source>
        <dbReference type="PROSITE" id="PS50865"/>
    </source>
</evidence>
<dbReference type="EMBL" id="MCGR01000031">
    <property type="protein sequence ID" value="ORY77630.1"/>
    <property type="molecule type" value="Genomic_DNA"/>
</dbReference>
<dbReference type="Pfam" id="PF01753">
    <property type="entry name" value="zf-MYND"/>
    <property type="match status" value="1"/>
</dbReference>
<organism evidence="6 7">
    <name type="scientific">Leucosporidium creatinivorum</name>
    <dbReference type="NCBI Taxonomy" id="106004"/>
    <lineage>
        <taxon>Eukaryota</taxon>
        <taxon>Fungi</taxon>
        <taxon>Dikarya</taxon>
        <taxon>Basidiomycota</taxon>
        <taxon>Pucciniomycotina</taxon>
        <taxon>Microbotryomycetes</taxon>
        <taxon>Leucosporidiales</taxon>
        <taxon>Leucosporidium</taxon>
    </lineage>
</organism>
<dbReference type="InParanoid" id="A0A1Y2F1A2"/>
<reference evidence="6 7" key="1">
    <citation type="submission" date="2016-07" db="EMBL/GenBank/DDBJ databases">
        <title>Pervasive Adenine N6-methylation of Active Genes in Fungi.</title>
        <authorList>
            <consortium name="DOE Joint Genome Institute"/>
            <person name="Mondo S.J."/>
            <person name="Dannebaum R.O."/>
            <person name="Kuo R.C."/>
            <person name="Labutti K."/>
            <person name="Haridas S."/>
            <person name="Kuo A."/>
            <person name="Salamov A."/>
            <person name="Ahrendt S.R."/>
            <person name="Lipzen A."/>
            <person name="Sullivan W."/>
            <person name="Andreopoulos W.B."/>
            <person name="Clum A."/>
            <person name="Lindquist E."/>
            <person name="Daum C."/>
            <person name="Ramamoorthy G.K."/>
            <person name="Gryganskyi A."/>
            <person name="Culley D."/>
            <person name="Magnuson J.K."/>
            <person name="James T.Y."/>
            <person name="O'Malley M.A."/>
            <person name="Stajich J.E."/>
            <person name="Spatafora J.W."/>
            <person name="Visel A."/>
            <person name="Grigoriev I.V."/>
        </authorList>
    </citation>
    <scope>NUCLEOTIDE SEQUENCE [LARGE SCALE GENOMIC DNA]</scope>
    <source>
        <strain evidence="6 7">62-1032</strain>
    </source>
</reference>
<dbReference type="SUPFAM" id="SSF144232">
    <property type="entry name" value="HIT/MYND zinc finger-like"/>
    <property type="match status" value="1"/>
</dbReference>
<dbReference type="InterPro" id="IPR002893">
    <property type="entry name" value="Znf_MYND"/>
</dbReference>
<dbReference type="Gene3D" id="6.10.140.2220">
    <property type="match status" value="1"/>
</dbReference>
<accession>A0A1Y2F1A2</accession>
<evidence type="ECO:0000256" key="3">
    <source>
        <dbReference type="ARBA" id="ARBA00022833"/>
    </source>
</evidence>
<name>A0A1Y2F1A2_9BASI</name>
<keyword evidence="1" id="KW-0479">Metal-binding</keyword>
<keyword evidence="3" id="KW-0862">Zinc</keyword>
<dbReference type="GO" id="GO:0008270">
    <property type="term" value="F:zinc ion binding"/>
    <property type="evidence" value="ECO:0007669"/>
    <property type="project" value="UniProtKB-KW"/>
</dbReference>
<protein>
    <recommendedName>
        <fullName evidence="5">MYND-type domain-containing protein</fullName>
    </recommendedName>
</protein>
<evidence type="ECO:0000313" key="6">
    <source>
        <dbReference type="EMBL" id="ORY77630.1"/>
    </source>
</evidence>
<keyword evidence="7" id="KW-1185">Reference proteome</keyword>
<keyword evidence="2 4" id="KW-0863">Zinc-finger</keyword>
<evidence type="ECO:0000256" key="1">
    <source>
        <dbReference type="ARBA" id="ARBA00022723"/>
    </source>
</evidence>
<dbReference type="Proteomes" id="UP000193467">
    <property type="component" value="Unassembled WGS sequence"/>
</dbReference>
<evidence type="ECO:0000256" key="2">
    <source>
        <dbReference type="ARBA" id="ARBA00022771"/>
    </source>
</evidence>
<comment type="caution">
    <text evidence="6">The sequence shown here is derived from an EMBL/GenBank/DDBJ whole genome shotgun (WGS) entry which is preliminary data.</text>
</comment>
<proteinExistence type="predicted"/>
<dbReference type="AlphaFoldDB" id="A0A1Y2F1A2"/>
<evidence type="ECO:0000313" key="7">
    <source>
        <dbReference type="Proteomes" id="UP000193467"/>
    </source>
</evidence>
<dbReference type="PROSITE" id="PS01360">
    <property type="entry name" value="ZF_MYND_1"/>
    <property type="match status" value="1"/>
</dbReference>
<gene>
    <name evidence="6" type="ORF">BCR35DRAFT_332548</name>
</gene>
<sequence>MQSTYLSSRFCLYCKAREAPEGSVKRLLGCGRCKSALYCSVECQKKHWSWHKNYCSINNESQSDLSSKFGTSRKKVNLFADVQPFVEAVQTDIRIFMHPILKPFTDETLHNSHLVYLRFVSTPSADPRRSFKLMSGELVPLTDLIRFLSSESNLDPVEVAQDVSPAELDARVGSPTPPGAQRVALMWKLAAFDSIDSPHIMNITPVDLFPLLVGVAPLGAGGEDWVLQLKKILAGPPLAKRSSIGGVWVEIAVDSPR</sequence>